<dbReference type="HOGENOM" id="CLU_090929_1_0_6"/>
<dbReference type="RefSeq" id="WP_019466117.1">
    <property type="nucleotide sequence ID" value="NZ_ALOY01000169.1"/>
</dbReference>
<accession>A0A075JWE7</accession>
<dbReference type="PATRIC" id="fig|1217721.7.peg.115"/>
<dbReference type="InterPro" id="IPR034660">
    <property type="entry name" value="DinB/YfiT-like"/>
</dbReference>
<dbReference type="Gene3D" id="1.20.120.450">
    <property type="entry name" value="dinb family like domain"/>
    <property type="match status" value="1"/>
</dbReference>
<dbReference type="STRING" id="1217721.HY57_00565"/>
<dbReference type="InterPro" id="IPR018531">
    <property type="entry name" value="DUF1993"/>
</dbReference>
<evidence type="ECO:0000313" key="2">
    <source>
        <dbReference type="Proteomes" id="UP000027987"/>
    </source>
</evidence>
<sequence length="168" mass="18726">MTLSMYQASVPVFLRALSNLQHVLRKGEAHAEARKYDPTLLLQGRLTVDMLPLTRQVQIATDMAKNGCARLAGVDPLKFEDNETSFAELHARIDRAVEYIKSFKAAQIDGSETRAVTIKTRSGEQHFEGEGYLLHFVIPNLFFHCTTAYAILREAGADLGKIDFIGKS</sequence>
<keyword evidence="2" id="KW-1185">Reference proteome</keyword>
<dbReference type="KEGG" id="dja:HY57_00565"/>
<evidence type="ECO:0000313" key="1">
    <source>
        <dbReference type="EMBL" id="AIF45860.1"/>
    </source>
</evidence>
<dbReference type="AlphaFoldDB" id="A0A075JWE7"/>
<protein>
    <recommendedName>
        <fullName evidence="3">DUF1993 domain-containing protein</fullName>
    </recommendedName>
</protein>
<dbReference type="Proteomes" id="UP000027987">
    <property type="component" value="Chromosome"/>
</dbReference>
<name>A0A075JWE7_9GAMM</name>
<evidence type="ECO:0008006" key="3">
    <source>
        <dbReference type="Google" id="ProtNLM"/>
    </source>
</evidence>
<organism evidence="1 2">
    <name type="scientific">Dyella japonica A8</name>
    <dbReference type="NCBI Taxonomy" id="1217721"/>
    <lineage>
        <taxon>Bacteria</taxon>
        <taxon>Pseudomonadati</taxon>
        <taxon>Pseudomonadota</taxon>
        <taxon>Gammaproteobacteria</taxon>
        <taxon>Lysobacterales</taxon>
        <taxon>Rhodanobacteraceae</taxon>
        <taxon>Dyella</taxon>
    </lineage>
</organism>
<dbReference type="OrthoDB" id="338237at2"/>
<dbReference type="PANTHER" id="PTHR36922">
    <property type="entry name" value="BLL2446 PROTEIN"/>
    <property type="match status" value="1"/>
</dbReference>
<reference evidence="1 2" key="1">
    <citation type="submission" date="2014-07" db="EMBL/GenBank/DDBJ databases">
        <title>Complete Genome Sequence of Dyella japonica Strain A8 Isolated from Malaysian Tropical Soil.</title>
        <authorList>
            <person name="Hui R.K.H."/>
            <person name="Chen J.-W."/>
            <person name="Chan K.-G."/>
            <person name="Leung F.C.C."/>
        </authorList>
    </citation>
    <scope>NUCLEOTIDE SEQUENCE [LARGE SCALE GENOMIC DNA]</scope>
    <source>
        <strain evidence="1 2">A8</strain>
    </source>
</reference>
<dbReference type="EMBL" id="CP008884">
    <property type="protein sequence ID" value="AIF45860.1"/>
    <property type="molecule type" value="Genomic_DNA"/>
</dbReference>
<gene>
    <name evidence="1" type="ORF">HY57_00565</name>
</gene>
<dbReference type="SUPFAM" id="SSF109854">
    <property type="entry name" value="DinB/YfiT-like putative metalloenzymes"/>
    <property type="match status" value="1"/>
</dbReference>
<dbReference type="Pfam" id="PF09351">
    <property type="entry name" value="DUF1993"/>
    <property type="match status" value="1"/>
</dbReference>
<proteinExistence type="predicted"/>
<dbReference type="PANTHER" id="PTHR36922:SF1">
    <property type="entry name" value="DUF1993 DOMAIN-CONTAINING PROTEIN"/>
    <property type="match status" value="1"/>
</dbReference>